<evidence type="ECO:0000256" key="2">
    <source>
        <dbReference type="ARBA" id="ARBA00022525"/>
    </source>
</evidence>
<evidence type="ECO:0000256" key="3">
    <source>
        <dbReference type="ARBA" id="ARBA00023143"/>
    </source>
</evidence>
<dbReference type="Gene3D" id="6.10.280.190">
    <property type="match status" value="1"/>
</dbReference>
<comment type="function">
    <text evidence="4">Flagellin is the subunit protein which polymerizes to form the filaments of bacterial flagella.</text>
</comment>
<dbReference type="InterPro" id="IPR001029">
    <property type="entry name" value="Flagellin_N"/>
</dbReference>
<dbReference type="PANTHER" id="PTHR42792:SF2">
    <property type="entry name" value="FLAGELLIN"/>
    <property type="match status" value="1"/>
</dbReference>
<evidence type="ECO:0000313" key="8">
    <source>
        <dbReference type="Proteomes" id="UP000190896"/>
    </source>
</evidence>
<dbReference type="GO" id="GO:0009288">
    <property type="term" value="C:bacterial-type flagellum"/>
    <property type="evidence" value="ECO:0007669"/>
    <property type="project" value="UniProtKB-SubCell"/>
</dbReference>
<dbReference type="PANTHER" id="PTHR42792">
    <property type="entry name" value="FLAGELLIN"/>
    <property type="match status" value="1"/>
</dbReference>
<dbReference type="OrthoDB" id="9796789at2"/>
<comment type="subcellular location">
    <subcellularLocation>
        <location evidence="4">Secreted</location>
    </subcellularLocation>
    <subcellularLocation>
        <location evidence="4">Bacterial flagellum</location>
    </subcellularLocation>
</comment>
<dbReference type="InterPro" id="IPR046358">
    <property type="entry name" value="Flagellin_C"/>
</dbReference>
<dbReference type="AlphaFoldDB" id="A0A1T2KXY4"/>
<dbReference type="EMBL" id="MPRJ01000003">
    <property type="protein sequence ID" value="OOZ37719.1"/>
    <property type="molecule type" value="Genomic_DNA"/>
</dbReference>
<dbReference type="SUPFAM" id="SSF64518">
    <property type="entry name" value="Phase 1 flagellin"/>
    <property type="match status" value="1"/>
</dbReference>
<accession>A0A1T2KXY4</accession>
<dbReference type="GO" id="GO:0005198">
    <property type="term" value="F:structural molecule activity"/>
    <property type="evidence" value="ECO:0007669"/>
    <property type="project" value="UniProtKB-UniRule"/>
</dbReference>
<sequence>MAITVNTNLYSLAARRNISRSQSDMMTAVQRLSSGLRINMAKDDAAGIGIAQLAEGFARGNAVAQQTLGDAFSRLQIADGSLQTANQIIQRIRELAVQKQSGTYTSVQKGYLNTEMTQLGTELSAMIGRAKYNGADAFGTFTVVADGEGGTISIALGAAPSLSLGSSTTVAQATSALNTINSSLATIGAFESVVEKAITTAMNNEEAQWAAYGRAMDADMARETARLTSAQVVQQAGVAALAQANTLPQLALGLLG</sequence>
<feature type="domain" description="Flagellin C-terminal" evidence="6">
    <location>
        <begin position="172"/>
        <end position="255"/>
    </location>
</feature>
<evidence type="ECO:0000256" key="1">
    <source>
        <dbReference type="ARBA" id="ARBA00005709"/>
    </source>
</evidence>
<dbReference type="Proteomes" id="UP000190896">
    <property type="component" value="Unassembled WGS sequence"/>
</dbReference>
<proteinExistence type="inferred from homology"/>
<dbReference type="Pfam" id="PF00700">
    <property type="entry name" value="Flagellin_C"/>
    <property type="match status" value="1"/>
</dbReference>
<evidence type="ECO:0000256" key="4">
    <source>
        <dbReference type="RuleBase" id="RU362073"/>
    </source>
</evidence>
<keyword evidence="3 4" id="KW-0975">Bacterial flagellum</keyword>
<keyword evidence="8" id="KW-1185">Reference proteome</keyword>
<comment type="caution">
    <text evidence="7">The sequence shown here is derived from an EMBL/GenBank/DDBJ whole genome shotgun (WGS) entry which is preliminary data.</text>
</comment>
<dbReference type="RefSeq" id="WP_078485649.1">
    <property type="nucleotide sequence ID" value="NZ_MPRJ01000003.1"/>
</dbReference>
<evidence type="ECO:0000313" key="7">
    <source>
        <dbReference type="EMBL" id="OOZ37719.1"/>
    </source>
</evidence>
<dbReference type="Gene3D" id="1.20.1330.10">
    <property type="entry name" value="f41 fragment of flagellin, N-terminal domain"/>
    <property type="match status" value="1"/>
</dbReference>
<feature type="domain" description="Flagellin N-terminal" evidence="5">
    <location>
        <begin position="5"/>
        <end position="137"/>
    </location>
</feature>
<keyword evidence="2 4" id="KW-0964">Secreted</keyword>
<dbReference type="PRINTS" id="PR00207">
    <property type="entry name" value="FLAGELLIN"/>
</dbReference>
<comment type="similarity">
    <text evidence="1 4">Belongs to the bacterial flagellin family.</text>
</comment>
<protein>
    <recommendedName>
        <fullName evidence="4">Flagellin</fullName>
    </recommendedName>
</protein>
<evidence type="ECO:0000259" key="6">
    <source>
        <dbReference type="Pfam" id="PF00700"/>
    </source>
</evidence>
<reference evidence="7 8" key="1">
    <citation type="submission" date="2016-11" db="EMBL/GenBank/DDBJ databases">
        <title>Mixed transmission modes and dynamic genome evolution in an obligate animal-bacterial symbiosis.</title>
        <authorList>
            <person name="Russell S.L."/>
            <person name="Corbett-Detig R.B."/>
            <person name="Cavanaugh C.M."/>
        </authorList>
    </citation>
    <scope>NUCLEOTIDE SEQUENCE [LARGE SCALE GENOMIC DNA]</scope>
    <source>
        <strain evidence="7">Se-Cadez</strain>
    </source>
</reference>
<dbReference type="GO" id="GO:0005576">
    <property type="term" value="C:extracellular region"/>
    <property type="evidence" value="ECO:0007669"/>
    <property type="project" value="UniProtKB-SubCell"/>
</dbReference>
<dbReference type="Pfam" id="PF00669">
    <property type="entry name" value="Flagellin_N"/>
    <property type="match status" value="1"/>
</dbReference>
<dbReference type="InterPro" id="IPR001492">
    <property type="entry name" value="Flagellin"/>
</dbReference>
<evidence type="ECO:0000259" key="5">
    <source>
        <dbReference type="Pfam" id="PF00669"/>
    </source>
</evidence>
<organism evidence="7 8">
    <name type="scientific">Solemya velesiana gill symbiont</name>
    <dbReference type="NCBI Taxonomy" id="1918948"/>
    <lineage>
        <taxon>Bacteria</taxon>
        <taxon>Pseudomonadati</taxon>
        <taxon>Pseudomonadota</taxon>
        <taxon>Gammaproteobacteria</taxon>
        <taxon>sulfur-oxidizing symbionts</taxon>
    </lineage>
</organism>
<dbReference type="Gene3D" id="1.20.120.340">
    <property type="entry name" value="Flagellar protein FliS"/>
    <property type="match status" value="1"/>
</dbReference>
<name>A0A1T2KXY4_9GAMM</name>
<gene>
    <name evidence="7" type="ORF">BOW51_00875</name>
</gene>